<keyword evidence="2" id="KW-1185">Reference proteome</keyword>
<gene>
    <name evidence="1" type="ORF">Tco_0800535</name>
</gene>
<dbReference type="Proteomes" id="UP001151760">
    <property type="component" value="Unassembled WGS sequence"/>
</dbReference>
<protein>
    <submittedName>
        <fullName evidence="1">Uncharacterized protein</fullName>
    </submittedName>
</protein>
<comment type="caution">
    <text evidence="1">The sequence shown here is derived from an EMBL/GenBank/DDBJ whole genome shotgun (WGS) entry which is preliminary data.</text>
</comment>
<sequence>MVQDIIFHASCFYSELRPSLDLLIAGYGSHRKFHLVPTSVLVKWLPFTNRNSDEAQTSSIPINRGLIQAIPTSLPPQPIGEATKASNLLGLKALLKLLLISTARVKLVLLVKIEENILSSCYCLYTVNAAGVEVTTLVFRVNAADMEDDVDISALTIEQYIALLPNDIKPGIVNPKIGDDV</sequence>
<organism evidence="1 2">
    <name type="scientific">Tanacetum coccineum</name>
    <dbReference type="NCBI Taxonomy" id="301880"/>
    <lineage>
        <taxon>Eukaryota</taxon>
        <taxon>Viridiplantae</taxon>
        <taxon>Streptophyta</taxon>
        <taxon>Embryophyta</taxon>
        <taxon>Tracheophyta</taxon>
        <taxon>Spermatophyta</taxon>
        <taxon>Magnoliopsida</taxon>
        <taxon>eudicotyledons</taxon>
        <taxon>Gunneridae</taxon>
        <taxon>Pentapetalae</taxon>
        <taxon>asterids</taxon>
        <taxon>campanulids</taxon>
        <taxon>Asterales</taxon>
        <taxon>Asteraceae</taxon>
        <taxon>Asteroideae</taxon>
        <taxon>Anthemideae</taxon>
        <taxon>Anthemidinae</taxon>
        <taxon>Tanacetum</taxon>
    </lineage>
</organism>
<evidence type="ECO:0000313" key="2">
    <source>
        <dbReference type="Proteomes" id="UP001151760"/>
    </source>
</evidence>
<evidence type="ECO:0000313" key="1">
    <source>
        <dbReference type="EMBL" id="GJS93567.1"/>
    </source>
</evidence>
<reference evidence="1" key="2">
    <citation type="submission" date="2022-01" db="EMBL/GenBank/DDBJ databases">
        <authorList>
            <person name="Yamashiro T."/>
            <person name="Shiraishi A."/>
            <person name="Satake H."/>
            <person name="Nakayama K."/>
        </authorList>
    </citation>
    <scope>NUCLEOTIDE SEQUENCE</scope>
</reference>
<proteinExistence type="predicted"/>
<name>A0ABQ4ZXH8_9ASTR</name>
<dbReference type="EMBL" id="BQNB010011666">
    <property type="protein sequence ID" value="GJS93567.1"/>
    <property type="molecule type" value="Genomic_DNA"/>
</dbReference>
<accession>A0ABQ4ZXH8</accession>
<reference evidence="1" key="1">
    <citation type="journal article" date="2022" name="Int. J. Mol. Sci.">
        <title>Draft Genome of Tanacetum Coccineum: Genomic Comparison of Closely Related Tanacetum-Family Plants.</title>
        <authorList>
            <person name="Yamashiro T."/>
            <person name="Shiraishi A."/>
            <person name="Nakayama K."/>
            <person name="Satake H."/>
        </authorList>
    </citation>
    <scope>NUCLEOTIDE SEQUENCE</scope>
</reference>